<dbReference type="PROSITE" id="PS50109">
    <property type="entry name" value="HIS_KIN"/>
    <property type="match status" value="1"/>
</dbReference>
<dbReference type="EMBL" id="JBHRSZ010000004">
    <property type="protein sequence ID" value="MFC3151224.1"/>
    <property type="molecule type" value="Genomic_DNA"/>
</dbReference>
<evidence type="ECO:0000256" key="8">
    <source>
        <dbReference type="SAM" id="Phobius"/>
    </source>
</evidence>
<evidence type="ECO:0000256" key="5">
    <source>
        <dbReference type="ARBA" id="ARBA00022679"/>
    </source>
</evidence>
<dbReference type="Pfam" id="PF02518">
    <property type="entry name" value="HATPase_c"/>
    <property type="match status" value="1"/>
</dbReference>
<keyword evidence="12" id="KW-1185">Reference proteome</keyword>
<accession>A0ABV7HEV1</accession>
<evidence type="ECO:0000256" key="6">
    <source>
        <dbReference type="ARBA" id="ARBA00022777"/>
    </source>
</evidence>
<dbReference type="InterPro" id="IPR005467">
    <property type="entry name" value="His_kinase_dom"/>
</dbReference>
<evidence type="ECO:0000256" key="4">
    <source>
        <dbReference type="ARBA" id="ARBA00022553"/>
    </source>
</evidence>
<dbReference type="PRINTS" id="PR00344">
    <property type="entry name" value="BCTRLSENSOR"/>
</dbReference>
<evidence type="ECO:0000256" key="1">
    <source>
        <dbReference type="ARBA" id="ARBA00000085"/>
    </source>
</evidence>
<evidence type="ECO:0000313" key="11">
    <source>
        <dbReference type="EMBL" id="MFC3151224.1"/>
    </source>
</evidence>
<gene>
    <name evidence="11" type="ORF">ACFOEK_09330</name>
</gene>
<dbReference type="Gene3D" id="3.30.565.10">
    <property type="entry name" value="Histidine kinase-like ATPase, C-terminal domain"/>
    <property type="match status" value="1"/>
</dbReference>
<dbReference type="PROSITE" id="PS50885">
    <property type="entry name" value="HAMP"/>
    <property type="match status" value="1"/>
</dbReference>
<evidence type="ECO:0000256" key="3">
    <source>
        <dbReference type="ARBA" id="ARBA00012438"/>
    </source>
</evidence>
<evidence type="ECO:0000256" key="7">
    <source>
        <dbReference type="SAM" id="Coils"/>
    </source>
</evidence>
<feature type="domain" description="HAMP" evidence="10">
    <location>
        <begin position="301"/>
        <end position="353"/>
    </location>
</feature>
<dbReference type="GO" id="GO:0005524">
    <property type="term" value="F:ATP binding"/>
    <property type="evidence" value="ECO:0007669"/>
    <property type="project" value="UniProtKB-KW"/>
</dbReference>
<feature type="transmembrane region" description="Helical" evidence="8">
    <location>
        <begin position="281"/>
        <end position="305"/>
    </location>
</feature>
<dbReference type="CDD" id="cd00075">
    <property type="entry name" value="HATPase"/>
    <property type="match status" value="1"/>
</dbReference>
<dbReference type="PANTHER" id="PTHR43065">
    <property type="entry name" value="SENSOR HISTIDINE KINASE"/>
    <property type="match status" value="1"/>
</dbReference>
<reference evidence="12" key="1">
    <citation type="journal article" date="2019" name="Int. J. Syst. Evol. Microbiol.">
        <title>The Global Catalogue of Microorganisms (GCM) 10K type strain sequencing project: providing services to taxonomists for standard genome sequencing and annotation.</title>
        <authorList>
            <consortium name="The Broad Institute Genomics Platform"/>
            <consortium name="The Broad Institute Genome Sequencing Center for Infectious Disease"/>
            <person name="Wu L."/>
            <person name="Ma J."/>
        </authorList>
    </citation>
    <scope>NUCLEOTIDE SEQUENCE [LARGE SCALE GENOMIC DNA]</scope>
    <source>
        <strain evidence="12">KCTC 52438</strain>
    </source>
</reference>
<comment type="caution">
    <text evidence="11">The sequence shown here is derived from an EMBL/GenBank/DDBJ whole genome shotgun (WGS) entry which is preliminary data.</text>
</comment>
<dbReference type="InterPro" id="IPR003594">
    <property type="entry name" value="HATPase_dom"/>
</dbReference>
<dbReference type="SUPFAM" id="SSF158472">
    <property type="entry name" value="HAMP domain-like"/>
    <property type="match status" value="1"/>
</dbReference>
<keyword evidence="8" id="KW-1133">Transmembrane helix</keyword>
<evidence type="ECO:0000259" key="9">
    <source>
        <dbReference type="PROSITE" id="PS50109"/>
    </source>
</evidence>
<dbReference type="InterPro" id="IPR004358">
    <property type="entry name" value="Sig_transdc_His_kin-like_C"/>
</dbReference>
<dbReference type="EC" id="2.7.13.3" evidence="3"/>
<evidence type="ECO:0000313" key="12">
    <source>
        <dbReference type="Proteomes" id="UP001595476"/>
    </source>
</evidence>
<feature type="coiled-coil region" evidence="7">
    <location>
        <begin position="353"/>
        <end position="393"/>
    </location>
</feature>
<dbReference type="Pfam" id="PF00672">
    <property type="entry name" value="HAMP"/>
    <property type="match status" value="1"/>
</dbReference>
<dbReference type="Gene3D" id="6.10.340.10">
    <property type="match status" value="1"/>
</dbReference>
<keyword evidence="8" id="KW-0472">Membrane</keyword>
<keyword evidence="11" id="KW-0067">ATP-binding</keyword>
<dbReference type="SMART" id="SM00304">
    <property type="entry name" value="HAMP"/>
    <property type="match status" value="1"/>
</dbReference>
<comment type="catalytic activity">
    <reaction evidence="1">
        <text>ATP + protein L-histidine = ADP + protein N-phospho-L-histidine.</text>
        <dbReference type="EC" id="2.7.13.3"/>
    </reaction>
</comment>
<sequence>MTLKLQLTLLLVLVTFTPIAFMTYQMQQQAAEEFIASKDNSLILANNNLSNLFDGYIQNTLEVLWADSHIPSFRRFLEGDDDYRSEYLNNVHEMLRNVIIKDSIFVNSAALLNIDGMNLIDTSATLYHDIESYYPYYREGVKTYHGYFSKHLVQDVQGYALYASVPIKNGQGEAIGLLRLRIDPSRVQLMLSKALKKTTFQAKVFDSKHNVLANLNNPHLIGSAQSVAELEPVPAPTWVLNEENQKVRVIRTSLSSIPWMIEITLPSADYTAYIDQSFFQWLIDIGIIFLITLAGSIGLATYLVIPILKVEDAAKQIASGRTDQDVPLVGGLELRRMAESIKRMKDTILASVVEMEQKNKDKEKAELALLELNEQLERRVEERTQELLAANKEKGEAMEQLVNSQKMAELGTLVAGVTHEVNTPLGNNVTVASTLQEHLEQFKSLVETGCVKKSDLSEFLNSCEFATDILQKNCARASELMGSFKQVAVDQTSMRRRNFSVEKSVHEVITTLHNVLKKHNHSIRVHIPQTLHIDNYPGPFDQVITNLINNSVIHGFRNMKQGEITITARIKDVGDKSFVVIDFEDNGAGVPEKIVDRIFEPFFTTRAEDVGSGMGLYLIKSIVEKDLKGRIYLDKEYREGARFVLEVPMVFDDDVDE</sequence>
<protein>
    <recommendedName>
        <fullName evidence="3">histidine kinase</fullName>
        <ecNumber evidence="3">2.7.13.3</ecNumber>
    </recommendedName>
</protein>
<keyword evidence="7" id="KW-0175">Coiled coil</keyword>
<name>A0ABV7HEV1_9GAMM</name>
<dbReference type="PANTHER" id="PTHR43065:SF47">
    <property type="match status" value="1"/>
</dbReference>
<keyword evidence="5" id="KW-0808">Transferase</keyword>
<organism evidence="11 12">
    <name type="scientific">Litoribrevibacter euphylliae</name>
    <dbReference type="NCBI Taxonomy" id="1834034"/>
    <lineage>
        <taxon>Bacteria</taxon>
        <taxon>Pseudomonadati</taxon>
        <taxon>Pseudomonadota</taxon>
        <taxon>Gammaproteobacteria</taxon>
        <taxon>Oceanospirillales</taxon>
        <taxon>Oceanospirillaceae</taxon>
        <taxon>Litoribrevibacter</taxon>
    </lineage>
</organism>
<dbReference type="CDD" id="cd06225">
    <property type="entry name" value="HAMP"/>
    <property type="match status" value="1"/>
</dbReference>
<dbReference type="InterPro" id="IPR036890">
    <property type="entry name" value="HATPase_C_sf"/>
</dbReference>
<keyword evidence="8" id="KW-0812">Transmembrane</keyword>
<dbReference type="SMART" id="SM00387">
    <property type="entry name" value="HATPase_c"/>
    <property type="match status" value="1"/>
</dbReference>
<dbReference type="SUPFAM" id="SSF55874">
    <property type="entry name" value="ATPase domain of HSP90 chaperone/DNA topoisomerase II/histidine kinase"/>
    <property type="match status" value="1"/>
</dbReference>
<dbReference type="Gene3D" id="1.10.287.130">
    <property type="match status" value="1"/>
</dbReference>
<feature type="domain" description="Histidine kinase" evidence="9">
    <location>
        <begin position="416"/>
        <end position="651"/>
    </location>
</feature>
<keyword evidence="4" id="KW-0597">Phosphoprotein</keyword>
<dbReference type="RefSeq" id="WP_386719587.1">
    <property type="nucleotide sequence ID" value="NZ_JBHRSZ010000004.1"/>
</dbReference>
<evidence type="ECO:0000259" key="10">
    <source>
        <dbReference type="PROSITE" id="PS50885"/>
    </source>
</evidence>
<keyword evidence="6" id="KW-0418">Kinase</keyword>
<comment type="subcellular location">
    <subcellularLocation>
        <location evidence="2">Membrane</location>
    </subcellularLocation>
</comment>
<proteinExistence type="predicted"/>
<dbReference type="Proteomes" id="UP001595476">
    <property type="component" value="Unassembled WGS sequence"/>
</dbReference>
<keyword evidence="11" id="KW-0547">Nucleotide-binding</keyword>
<evidence type="ECO:0000256" key="2">
    <source>
        <dbReference type="ARBA" id="ARBA00004370"/>
    </source>
</evidence>
<dbReference type="InterPro" id="IPR003660">
    <property type="entry name" value="HAMP_dom"/>
</dbReference>